<proteinExistence type="inferred from homology"/>
<feature type="compositionally biased region" description="Polar residues" evidence="2">
    <location>
        <begin position="38"/>
        <end position="59"/>
    </location>
</feature>
<dbReference type="OrthoDB" id="242766at2759"/>
<reference evidence="4" key="1">
    <citation type="journal article" date="2020" name="Nat. Commun.">
        <title>Large-scale genome sequencing of mycorrhizal fungi provides insights into the early evolution of symbiotic traits.</title>
        <authorList>
            <person name="Miyauchi S."/>
            <person name="Kiss E."/>
            <person name="Kuo A."/>
            <person name="Drula E."/>
            <person name="Kohler A."/>
            <person name="Sanchez-Garcia M."/>
            <person name="Morin E."/>
            <person name="Andreopoulos B."/>
            <person name="Barry K.W."/>
            <person name="Bonito G."/>
            <person name="Buee M."/>
            <person name="Carver A."/>
            <person name="Chen C."/>
            <person name="Cichocki N."/>
            <person name="Clum A."/>
            <person name="Culley D."/>
            <person name="Crous P.W."/>
            <person name="Fauchery L."/>
            <person name="Girlanda M."/>
            <person name="Hayes R.D."/>
            <person name="Keri Z."/>
            <person name="LaButti K."/>
            <person name="Lipzen A."/>
            <person name="Lombard V."/>
            <person name="Magnuson J."/>
            <person name="Maillard F."/>
            <person name="Murat C."/>
            <person name="Nolan M."/>
            <person name="Ohm R.A."/>
            <person name="Pangilinan J."/>
            <person name="Pereira M.F."/>
            <person name="Perotto S."/>
            <person name="Peter M."/>
            <person name="Pfister S."/>
            <person name="Riley R."/>
            <person name="Sitrit Y."/>
            <person name="Stielow J.B."/>
            <person name="Szollosi G."/>
            <person name="Zifcakova L."/>
            <person name="Stursova M."/>
            <person name="Spatafora J.W."/>
            <person name="Tedersoo L."/>
            <person name="Vaario L.M."/>
            <person name="Yamada A."/>
            <person name="Yan M."/>
            <person name="Wang P."/>
            <person name="Xu J."/>
            <person name="Bruns T."/>
            <person name="Baldrian P."/>
            <person name="Vilgalys R."/>
            <person name="Dunand C."/>
            <person name="Henrissat B."/>
            <person name="Grigoriev I.V."/>
            <person name="Hibbett D."/>
            <person name="Nagy L.G."/>
            <person name="Martin F.M."/>
        </authorList>
    </citation>
    <scope>NUCLEOTIDE SEQUENCE</scope>
    <source>
        <strain evidence="4">UP504</strain>
    </source>
</reference>
<keyword evidence="5" id="KW-1185">Reference proteome</keyword>
<evidence type="ECO:0000259" key="3">
    <source>
        <dbReference type="Pfam" id="PF02582"/>
    </source>
</evidence>
<feature type="compositionally biased region" description="Polar residues" evidence="2">
    <location>
        <begin position="80"/>
        <end position="92"/>
    </location>
</feature>
<name>A0A9P6AJH2_9AGAM</name>
<dbReference type="AlphaFoldDB" id="A0A9P6AJH2"/>
<organism evidence="4 5">
    <name type="scientific">Hydnum rufescens UP504</name>
    <dbReference type="NCBI Taxonomy" id="1448309"/>
    <lineage>
        <taxon>Eukaryota</taxon>
        <taxon>Fungi</taxon>
        <taxon>Dikarya</taxon>
        <taxon>Basidiomycota</taxon>
        <taxon>Agaricomycotina</taxon>
        <taxon>Agaricomycetes</taxon>
        <taxon>Cantharellales</taxon>
        <taxon>Hydnaceae</taxon>
        <taxon>Hydnum</taxon>
    </lineage>
</organism>
<dbReference type="Proteomes" id="UP000886523">
    <property type="component" value="Unassembled WGS sequence"/>
</dbReference>
<feature type="non-terminal residue" evidence="4">
    <location>
        <position position="422"/>
    </location>
</feature>
<dbReference type="InterPro" id="IPR051624">
    <property type="entry name" value="RMD1/Sad1-interacting"/>
</dbReference>
<comment type="caution">
    <text evidence="4">The sequence shown here is derived from an EMBL/GenBank/DDBJ whole genome shotgun (WGS) entry which is preliminary data.</text>
</comment>
<evidence type="ECO:0000313" key="4">
    <source>
        <dbReference type="EMBL" id="KAF9506445.1"/>
    </source>
</evidence>
<feature type="domain" description="DUF155" evidence="3">
    <location>
        <begin position="164"/>
        <end position="324"/>
    </location>
</feature>
<protein>
    <recommendedName>
        <fullName evidence="3">DUF155 domain-containing protein</fullName>
    </recommendedName>
</protein>
<dbReference type="InterPro" id="IPR003734">
    <property type="entry name" value="DUF155"/>
</dbReference>
<dbReference type="PANTHER" id="PTHR16255">
    <property type="entry name" value="REQUIRED FOR MEIOTIC NUCLEAR DIVISION PROTEIN 1 HOMOLOG"/>
    <property type="match status" value="1"/>
</dbReference>
<evidence type="ECO:0000256" key="2">
    <source>
        <dbReference type="SAM" id="MobiDB-lite"/>
    </source>
</evidence>
<gene>
    <name evidence="4" type="ORF">BS47DRAFT_1378118</name>
</gene>
<dbReference type="GO" id="GO:0070131">
    <property type="term" value="P:positive regulation of mitochondrial translation"/>
    <property type="evidence" value="ECO:0007669"/>
    <property type="project" value="TreeGrafter"/>
</dbReference>
<comment type="similarity">
    <text evidence="1">Belongs to the RMD1/sif2 family.</text>
</comment>
<sequence length="422" mass="46591">MGGGIMQRLFSPGSDRGSMTNFPQLNYGRGFRGLSIPPEQNNQAPTPSVLKNTEPTSSGKSKAARKPKPNKSPSSLKRTASASLPIRSNPTPTRGAIQPVFTYATAERYNLSGLQGHMSQTARRFEDAWWVPLGLQNTKECEAWVFGNGTINLVRKAPEIQFAPLTTMETEELEFVIDPAEPTRLQGDLIILGHVPPLSDPSIFPATSSTTKILPSDNFPARYAFSQALARSTALSALETSLDAYLSSVELLPQTLSETGEPGLRRKELIQKLGHLLKFRQGLNLSRENFGDTPDFYWAEPVLEVYFNTMSKALEIHERIGAVNKKITYAAEVQVTLRELLTESSSHRMELIIIALIAVEVAIAIIRDGPELWHMAFGGRQRDRRATAQQPQGLTPANPPLLLCLKVETEIYCTILISLTRP</sequence>
<dbReference type="Pfam" id="PF02582">
    <property type="entry name" value="DUF155"/>
    <property type="match status" value="1"/>
</dbReference>
<evidence type="ECO:0000256" key="1">
    <source>
        <dbReference type="ARBA" id="ARBA00008306"/>
    </source>
</evidence>
<accession>A0A9P6AJH2</accession>
<dbReference type="GO" id="GO:0005739">
    <property type="term" value="C:mitochondrion"/>
    <property type="evidence" value="ECO:0007669"/>
    <property type="project" value="UniProtKB-ARBA"/>
</dbReference>
<dbReference type="PANTHER" id="PTHR16255:SF1">
    <property type="entry name" value="REQUIRED FOR MEIOTIC NUCLEAR DIVISION PROTEIN 1 HOMOLOG"/>
    <property type="match status" value="1"/>
</dbReference>
<dbReference type="EMBL" id="MU129110">
    <property type="protein sequence ID" value="KAF9506445.1"/>
    <property type="molecule type" value="Genomic_DNA"/>
</dbReference>
<feature type="region of interest" description="Disordered" evidence="2">
    <location>
        <begin position="1"/>
        <end position="97"/>
    </location>
</feature>
<evidence type="ECO:0000313" key="5">
    <source>
        <dbReference type="Proteomes" id="UP000886523"/>
    </source>
</evidence>